<proteinExistence type="inferred from homology"/>
<dbReference type="EMBL" id="CP139781">
    <property type="protein sequence ID" value="WRQ88876.1"/>
    <property type="molecule type" value="Genomic_DNA"/>
</dbReference>
<protein>
    <recommendedName>
        <fullName evidence="3">4a-hydroxytetrahydrobiopterin dehydratase</fullName>
        <ecNumber evidence="3">4.2.1.96</ecNumber>
    </recommendedName>
</protein>
<name>A0ABZ1CBP9_9BACT</name>
<dbReference type="EC" id="4.2.1.96" evidence="3"/>
<evidence type="ECO:0000256" key="5">
    <source>
        <dbReference type="SAM" id="SignalP"/>
    </source>
</evidence>
<dbReference type="Pfam" id="PF01329">
    <property type="entry name" value="Pterin_4a"/>
    <property type="match status" value="1"/>
</dbReference>
<evidence type="ECO:0000313" key="6">
    <source>
        <dbReference type="EMBL" id="WRQ88876.1"/>
    </source>
</evidence>
<dbReference type="InterPro" id="IPR001533">
    <property type="entry name" value="Pterin_deHydtase"/>
</dbReference>
<evidence type="ECO:0000256" key="1">
    <source>
        <dbReference type="ARBA" id="ARBA00001554"/>
    </source>
</evidence>
<feature type="chain" id="PRO_5046095435" description="4a-hydroxytetrahydrobiopterin dehydratase" evidence="5">
    <location>
        <begin position="28"/>
        <end position="150"/>
    </location>
</feature>
<evidence type="ECO:0000313" key="7">
    <source>
        <dbReference type="Proteomes" id="UP000738431"/>
    </source>
</evidence>
<comment type="similarity">
    <text evidence="2">Belongs to the pterin-4-alpha-carbinolamine dehydratase family.</text>
</comment>
<reference evidence="6 7" key="1">
    <citation type="submission" date="2023-12" db="EMBL/GenBank/DDBJ databases">
        <title>Description of an unclassified Opitutus bacterium of Verrucomicrobiota.</title>
        <authorList>
            <person name="Zhang D.-F."/>
        </authorList>
    </citation>
    <scope>NUCLEOTIDE SEQUENCE [LARGE SCALE GENOMIC DNA]</scope>
    <source>
        <strain evidence="6 7">WL0086</strain>
    </source>
</reference>
<comment type="catalytic activity">
    <reaction evidence="1">
        <text>(4aS,6R)-4a-hydroxy-L-erythro-5,6,7,8-tetrahydrobiopterin = (6R)-L-erythro-6,7-dihydrobiopterin + H2O</text>
        <dbReference type="Rhea" id="RHEA:11920"/>
        <dbReference type="ChEBI" id="CHEBI:15377"/>
        <dbReference type="ChEBI" id="CHEBI:15642"/>
        <dbReference type="ChEBI" id="CHEBI:43120"/>
        <dbReference type="EC" id="4.2.1.96"/>
    </reaction>
</comment>
<organism evidence="6 7">
    <name type="scientific">Actomonas aquatica</name>
    <dbReference type="NCBI Taxonomy" id="2866162"/>
    <lineage>
        <taxon>Bacteria</taxon>
        <taxon>Pseudomonadati</taxon>
        <taxon>Verrucomicrobiota</taxon>
        <taxon>Opitutia</taxon>
        <taxon>Opitutales</taxon>
        <taxon>Opitutaceae</taxon>
        <taxon>Actomonas</taxon>
    </lineage>
</organism>
<accession>A0ABZ1CBP9</accession>
<dbReference type="InterPro" id="IPR036428">
    <property type="entry name" value="PCD_sf"/>
</dbReference>
<sequence>MMIPKSRWWRGVIGGLAMGAAALTASAVDSAELGLEPVYPHLNPDRTQLLSETEIETALAELPGWVAQEGILYKVFVAGTFQDAVAMIVRMSYSLEELDHHPEIRNIYGKVYVGFTTYDQGKQITALDVKAALAVEAAVAGKRAKAGGHH</sequence>
<evidence type="ECO:0000256" key="2">
    <source>
        <dbReference type="ARBA" id="ARBA00006472"/>
    </source>
</evidence>
<dbReference type="Gene3D" id="3.30.1360.20">
    <property type="entry name" value="Transcriptional coactivator/pterin dehydratase"/>
    <property type="match status" value="1"/>
</dbReference>
<dbReference type="SUPFAM" id="SSF55248">
    <property type="entry name" value="PCD-like"/>
    <property type="match status" value="1"/>
</dbReference>
<keyword evidence="4" id="KW-0456">Lyase</keyword>
<dbReference type="RefSeq" id="WP_221033120.1">
    <property type="nucleotide sequence ID" value="NZ_CP139781.1"/>
</dbReference>
<gene>
    <name evidence="6" type="ORF">K1X11_005625</name>
</gene>
<evidence type="ECO:0000256" key="3">
    <source>
        <dbReference type="ARBA" id="ARBA00013252"/>
    </source>
</evidence>
<keyword evidence="5" id="KW-0732">Signal</keyword>
<keyword evidence="7" id="KW-1185">Reference proteome</keyword>
<evidence type="ECO:0000256" key="4">
    <source>
        <dbReference type="ARBA" id="ARBA00023239"/>
    </source>
</evidence>
<dbReference type="Proteomes" id="UP000738431">
    <property type="component" value="Chromosome"/>
</dbReference>
<feature type="signal peptide" evidence="5">
    <location>
        <begin position="1"/>
        <end position="27"/>
    </location>
</feature>